<keyword evidence="3" id="KW-1185">Reference proteome</keyword>
<dbReference type="InterPro" id="IPR036264">
    <property type="entry name" value="Bact_exopeptidase_dim_dom"/>
</dbReference>
<dbReference type="Pfam" id="PF07687">
    <property type="entry name" value="M20_dimer"/>
    <property type="match status" value="1"/>
</dbReference>
<dbReference type="NCBIfam" id="TIGR01891">
    <property type="entry name" value="amidohydrolases"/>
    <property type="match status" value="1"/>
</dbReference>
<dbReference type="Gene3D" id="3.40.630.10">
    <property type="entry name" value="Zn peptidases"/>
    <property type="match status" value="1"/>
</dbReference>
<dbReference type="EMBL" id="JBHSNS010000006">
    <property type="protein sequence ID" value="MFC5729909.1"/>
    <property type="molecule type" value="Genomic_DNA"/>
</dbReference>
<dbReference type="PANTHER" id="PTHR11014:SF63">
    <property type="entry name" value="METALLOPEPTIDASE, PUTATIVE (AFU_ORTHOLOGUE AFUA_6G09600)-RELATED"/>
    <property type="match status" value="1"/>
</dbReference>
<comment type="caution">
    <text evidence="2">The sequence shown here is derived from an EMBL/GenBank/DDBJ whole genome shotgun (WGS) entry which is preliminary data.</text>
</comment>
<dbReference type="PIRSF" id="PIRSF005962">
    <property type="entry name" value="Pept_M20D_amidohydro"/>
    <property type="match status" value="1"/>
</dbReference>
<dbReference type="InterPro" id="IPR017439">
    <property type="entry name" value="Amidohydrolase"/>
</dbReference>
<accession>A0ABW0ZKF6</accession>
<dbReference type="PANTHER" id="PTHR11014">
    <property type="entry name" value="PEPTIDASE M20 FAMILY MEMBER"/>
    <property type="match status" value="1"/>
</dbReference>
<sequence>MVSSTSTAQTSERCADLFRALDEHTGAAVDLRRRLHAEPRLSGEERDTTATLMDAMGFTDGLFPKGGAVLRVGDPDGPSIGLRAELDALPVRETTDVEWRSHSGAMHACGHDVHMAATVALVRALRDVGAPLPLVVVLQPREETVPSGAQDIALSSTFADHDIRAFLGAHVQPTLPRGCFSASPGPVNAAADQFAIEVRGRPGHAAYPHLTADPVVAAADLVGSLQHLVSRQVDPTHPTVLTVGSISGGNSPNVVPATVRMRGILRTFDEHDRVRLHRAIEETTRSVTDVHGCDSLVEVTLGAPVLVNDKALAASATGWLQRAGLSPAPPLRSCGADDFSYYCTLVPSLMVFVGVGSENGDDPGLHHPDFLPPDESVGDVARAMLAGYLAARDTVADRAA</sequence>
<dbReference type="Pfam" id="PF01546">
    <property type="entry name" value="Peptidase_M20"/>
    <property type="match status" value="1"/>
</dbReference>
<proteinExistence type="predicted"/>
<protein>
    <submittedName>
        <fullName evidence="2">M20 family metallopeptidase</fullName>
    </submittedName>
</protein>
<reference evidence="3" key="1">
    <citation type="journal article" date="2019" name="Int. J. Syst. Evol. Microbiol.">
        <title>The Global Catalogue of Microorganisms (GCM) 10K type strain sequencing project: providing services to taxonomists for standard genome sequencing and annotation.</title>
        <authorList>
            <consortium name="The Broad Institute Genomics Platform"/>
            <consortium name="The Broad Institute Genome Sequencing Center for Infectious Disease"/>
            <person name="Wu L."/>
            <person name="Ma J."/>
        </authorList>
    </citation>
    <scope>NUCLEOTIDE SEQUENCE [LARGE SCALE GENOMIC DNA]</scope>
    <source>
        <strain evidence="3">YIM 94188</strain>
    </source>
</reference>
<evidence type="ECO:0000259" key="1">
    <source>
        <dbReference type="Pfam" id="PF07687"/>
    </source>
</evidence>
<dbReference type="Proteomes" id="UP001596072">
    <property type="component" value="Unassembled WGS sequence"/>
</dbReference>
<dbReference type="InterPro" id="IPR011650">
    <property type="entry name" value="Peptidase_M20_dimer"/>
</dbReference>
<name>A0ABW0ZKF6_9ACTN</name>
<organism evidence="2 3">
    <name type="scientific">Nocardioides vastitatis</name>
    <dbReference type="NCBI Taxonomy" id="2568655"/>
    <lineage>
        <taxon>Bacteria</taxon>
        <taxon>Bacillati</taxon>
        <taxon>Actinomycetota</taxon>
        <taxon>Actinomycetes</taxon>
        <taxon>Propionibacteriales</taxon>
        <taxon>Nocardioidaceae</taxon>
        <taxon>Nocardioides</taxon>
    </lineage>
</organism>
<gene>
    <name evidence="2" type="ORF">ACFPQB_13360</name>
</gene>
<dbReference type="CDD" id="cd03886">
    <property type="entry name" value="M20_Acy1"/>
    <property type="match status" value="1"/>
</dbReference>
<feature type="domain" description="Peptidase M20 dimerisation" evidence="1">
    <location>
        <begin position="193"/>
        <end position="283"/>
    </location>
</feature>
<evidence type="ECO:0000313" key="2">
    <source>
        <dbReference type="EMBL" id="MFC5729909.1"/>
    </source>
</evidence>
<evidence type="ECO:0000313" key="3">
    <source>
        <dbReference type="Proteomes" id="UP001596072"/>
    </source>
</evidence>
<dbReference type="InterPro" id="IPR002933">
    <property type="entry name" value="Peptidase_M20"/>
</dbReference>
<dbReference type="RefSeq" id="WP_136431005.1">
    <property type="nucleotide sequence ID" value="NZ_JBHSNS010000006.1"/>
</dbReference>
<dbReference type="SUPFAM" id="SSF53187">
    <property type="entry name" value="Zn-dependent exopeptidases"/>
    <property type="match status" value="1"/>
</dbReference>
<dbReference type="SUPFAM" id="SSF55031">
    <property type="entry name" value="Bacterial exopeptidase dimerisation domain"/>
    <property type="match status" value="1"/>
</dbReference>
<dbReference type="Gene3D" id="3.30.70.360">
    <property type="match status" value="1"/>
</dbReference>